<accession>A0A8S5P8A8</accession>
<name>A0A8S5P8A8_9CAUD</name>
<feature type="region of interest" description="Disordered" evidence="1">
    <location>
        <begin position="494"/>
        <end position="531"/>
    </location>
</feature>
<sequence>MSKKKDNNKVLLSENEVVETLEAVQRAFDVLDFAKGYNDGVYSPMTQNTLMKNLNISSVVPDRAGIEEALKDPANHETSLVSYGQSYYFSSLMYKRNLEYIANLPAFDLEMTCINATAADYNTTKYKNDYKAIANFLDKFDYRAQFKEVLWNLLMEETYYGIFRKFDSKSVLQQWPWKYAKVTGKFEYGLLYDIDMNYFLQGVVDLNCYPDWLKKKYKEVFSSDTNAYKPGNKLNNRTGKFATWVQTSPEEGFWCFKFNPKHSLQVPFFSAMLPEMAIVPLMRRLQVDQSMAAARKLLVSSVPYLKEKKSSSVANQLAIDADVLGKFIGLAAQGIENAIKILALPTEDIKGVEFENTDKDTYKNFMAITSSLLSGGKVIFSTDENQNAIETQLSLNLDELLAESIYPQFEEFLNYFANKETKKFKWKFRFVGCNDQFDRLRRQKEAFTYADKGVVLPNKIASSLGLNKIELERELEEANATGFTDKLMTMVNINTMSPNNAGRPTKDDTDLTDSGAKTRSNASNIEKGGKV</sequence>
<evidence type="ECO:0000313" key="2">
    <source>
        <dbReference type="EMBL" id="DAE02428.1"/>
    </source>
</evidence>
<evidence type="ECO:0000256" key="1">
    <source>
        <dbReference type="SAM" id="MobiDB-lite"/>
    </source>
</evidence>
<proteinExistence type="predicted"/>
<feature type="compositionally biased region" description="Polar residues" evidence="1">
    <location>
        <begin position="515"/>
        <end position="524"/>
    </location>
</feature>
<dbReference type="EMBL" id="BK015346">
    <property type="protein sequence ID" value="DAE02428.1"/>
    <property type="molecule type" value="Genomic_DNA"/>
</dbReference>
<reference evidence="2" key="1">
    <citation type="journal article" date="2021" name="Proc. Natl. Acad. Sci. U.S.A.">
        <title>A Catalog of Tens of Thousands of Viruses from Human Metagenomes Reveals Hidden Associations with Chronic Diseases.</title>
        <authorList>
            <person name="Tisza M.J."/>
            <person name="Buck C.B."/>
        </authorList>
    </citation>
    <scope>NUCLEOTIDE SEQUENCE</scope>
    <source>
        <strain evidence="2">CtsUY14</strain>
    </source>
</reference>
<organism evidence="2">
    <name type="scientific">Siphoviridae sp. ctsUY14</name>
    <dbReference type="NCBI Taxonomy" id="2825693"/>
    <lineage>
        <taxon>Viruses</taxon>
        <taxon>Duplodnaviria</taxon>
        <taxon>Heunggongvirae</taxon>
        <taxon>Uroviricota</taxon>
        <taxon>Caudoviricetes</taxon>
    </lineage>
</organism>
<protein>
    <submittedName>
        <fullName evidence="2">Portal protein</fullName>
    </submittedName>
</protein>